<dbReference type="PANTHER" id="PTHR28293:SF1">
    <property type="entry name" value="NUCLEAR RIM PROTEIN 1"/>
    <property type="match status" value="1"/>
</dbReference>
<evidence type="ECO:0000256" key="8">
    <source>
        <dbReference type="SAM" id="MobiDB-lite"/>
    </source>
</evidence>
<evidence type="ECO:0000256" key="1">
    <source>
        <dbReference type="ARBA" id="ARBA00004232"/>
    </source>
</evidence>
<keyword evidence="4 9" id="KW-0812">Transmembrane</keyword>
<dbReference type="InterPro" id="IPR018819">
    <property type="entry name" value="Nur1/Mug154"/>
</dbReference>
<feature type="compositionally biased region" description="Low complexity" evidence="8">
    <location>
        <begin position="550"/>
        <end position="567"/>
    </location>
</feature>
<proteinExistence type="inferred from homology"/>
<keyword evidence="5 9" id="KW-1133">Transmembrane helix</keyword>
<feature type="region of interest" description="Disordered" evidence="8">
    <location>
        <begin position="492"/>
        <end position="512"/>
    </location>
</feature>
<feature type="transmembrane region" description="Helical" evidence="9">
    <location>
        <begin position="150"/>
        <end position="171"/>
    </location>
</feature>
<dbReference type="AlphaFoldDB" id="A0A1G4KKT2"/>
<dbReference type="GO" id="GO:0031965">
    <property type="term" value="C:nuclear membrane"/>
    <property type="evidence" value="ECO:0007669"/>
    <property type="project" value="UniProtKB-SubCell"/>
</dbReference>
<sequence length="587" mass="66839">MSFRVSKFESCPIEGSEDHNMSAIDIVPEDEKEEVNESRWRRLVSLLTSSPFDLFLMINEHFESVDWDSKATSVARPTGNVLTMALYVTRLCQDNLIKPNVHNIGKKHDAFDLSKSKALKDFEFWSQIPKAGIAITHLDWYWELLRVLKIFLRASLIGLVIMNLFVTYKFLLGRYQTYSLFYCKSRPRSKNVIKRSLSDLSIRYMEDVSRSSLWAMITFIFLRKRANTERQFQGKTYYQLQKWTPGKFYAALFSTFSPICFIFLMATDVTFKTAIPVLIHQYLSFLVIFERYESRLDDEACLSMANQAEIHEKVIKPKTAIRTQDAMVDATQHGGRSAVFFPSFTTTRSHIFQTHTLTGDVVTERYNPATEFFEDVENSGFTKNYVNHDSNYMLGGTPRDKAINGASIRPMFWSRQPSPNKIGTPPKFMPNGASPSSAPLTPNLKPLYGTHNDVSIINTSGLMNRGDSANRDIQLPRNNNYSRLRRNSASPIKSVGYMGTTGMRNSRKPLVGGDSSISFSMEVPNVDIPFEEVAQRGRRTYHEGNLSRDVPASRSSALSSRHSSVSPFKGSNLSYRRDSGDSRPPFR</sequence>
<evidence type="ECO:0000256" key="5">
    <source>
        <dbReference type="ARBA" id="ARBA00022989"/>
    </source>
</evidence>
<evidence type="ECO:0000256" key="3">
    <source>
        <dbReference type="ARBA" id="ARBA00018310"/>
    </source>
</evidence>
<evidence type="ECO:0000256" key="7">
    <source>
        <dbReference type="ARBA" id="ARBA00024979"/>
    </source>
</evidence>
<keyword evidence="6 9" id="KW-0472">Membrane</keyword>
<dbReference type="EMBL" id="LT598453">
    <property type="protein sequence ID" value="SCV05080.1"/>
    <property type="molecule type" value="Genomic_DNA"/>
</dbReference>
<name>A0A1G4KKT2_9SACH</name>
<evidence type="ECO:0000256" key="6">
    <source>
        <dbReference type="ARBA" id="ARBA00023136"/>
    </source>
</evidence>
<accession>A0A1G4KKT2</accession>
<dbReference type="Proteomes" id="UP000189911">
    <property type="component" value="Chromosome G"/>
</dbReference>
<comment type="function">
    <text evidence="7">Member of a perinuclear network that controls recombination at multiple loci to maintain genome stability. Required for rDNA repeat stability.</text>
</comment>
<dbReference type="GO" id="GO:0007096">
    <property type="term" value="P:regulation of exit from mitosis"/>
    <property type="evidence" value="ECO:0007669"/>
    <property type="project" value="TreeGrafter"/>
</dbReference>
<evidence type="ECO:0000256" key="9">
    <source>
        <dbReference type="SAM" id="Phobius"/>
    </source>
</evidence>
<feature type="region of interest" description="Disordered" evidence="8">
    <location>
        <begin position="540"/>
        <end position="587"/>
    </location>
</feature>
<evidence type="ECO:0000313" key="11">
    <source>
        <dbReference type="Proteomes" id="UP000189911"/>
    </source>
</evidence>
<dbReference type="Pfam" id="PF10332">
    <property type="entry name" value="DUF2418"/>
    <property type="match status" value="1"/>
</dbReference>
<keyword evidence="11" id="KW-1185">Reference proteome</keyword>
<feature type="transmembrane region" description="Helical" evidence="9">
    <location>
        <begin position="247"/>
        <end position="267"/>
    </location>
</feature>
<comment type="similarity">
    <text evidence="2">Belongs to the NUR1 family.</text>
</comment>
<organism evidence="10 11">
    <name type="scientific">Lachancea nothofagi CBS 11611</name>
    <dbReference type="NCBI Taxonomy" id="1266666"/>
    <lineage>
        <taxon>Eukaryota</taxon>
        <taxon>Fungi</taxon>
        <taxon>Dikarya</taxon>
        <taxon>Ascomycota</taxon>
        <taxon>Saccharomycotina</taxon>
        <taxon>Saccharomycetes</taxon>
        <taxon>Saccharomycetales</taxon>
        <taxon>Saccharomycetaceae</taxon>
        <taxon>Lachancea</taxon>
    </lineage>
</organism>
<reference evidence="11" key="1">
    <citation type="submission" date="2016-03" db="EMBL/GenBank/DDBJ databases">
        <authorList>
            <person name="Devillers Hugo."/>
        </authorList>
    </citation>
    <scope>NUCLEOTIDE SEQUENCE [LARGE SCALE GENOMIC DNA]</scope>
</reference>
<dbReference type="PANTHER" id="PTHR28293">
    <property type="entry name" value="NUCLEAR RIM PROTEIN 1"/>
    <property type="match status" value="1"/>
</dbReference>
<dbReference type="GO" id="GO:0043007">
    <property type="term" value="P:maintenance of rDNA"/>
    <property type="evidence" value="ECO:0007669"/>
    <property type="project" value="TreeGrafter"/>
</dbReference>
<protein>
    <recommendedName>
        <fullName evidence="3">Nuclear rim protein 1</fullName>
    </recommendedName>
</protein>
<comment type="subcellular location">
    <subcellularLocation>
        <location evidence="1">Nucleus membrane</location>
        <topology evidence="1">Multi-pass membrane protein</topology>
    </subcellularLocation>
</comment>
<dbReference type="OrthoDB" id="3363151at2759"/>
<evidence type="ECO:0000256" key="2">
    <source>
        <dbReference type="ARBA" id="ARBA00007900"/>
    </source>
</evidence>
<evidence type="ECO:0000256" key="4">
    <source>
        <dbReference type="ARBA" id="ARBA00022692"/>
    </source>
</evidence>
<gene>
    <name evidence="10" type="ORF">LANO_0G18030G</name>
</gene>
<evidence type="ECO:0000313" key="10">
    <source>
        <dbReference type="EMBL" id="SCV05080.1"/>
    </source>
</evidence>